<dbReference type="InterPro" id="IPR036259">
    <property type="entry name" value="MFS_trans_sf"/>
</dbReference>
<organism evidence="7 8">
    <name type="scientific">Sphingomonas suaedae</name>
    <dbReference type="NCBI Taxonomy" id="2599297"/>
    <lineage>
        <taxon>Bacteria</taxon>
        <taxon>Pseudomonadati</taxon>
        <taxon>Pseudomonadota</taxon>
        <taxon>Alphaproteobacteria</taxon>
        <taxon>Sphingomonadales</taxon>
        <taxon>Sphingomonadaceae</taxon>
        <taxon>Sphingomonas</taxon>
    </lineage>
</organism>
<keyword evidence="4 5" id="KW-0472">Membrane</keyword>
<feature type="transmembrane region" description="Helical" evidence="5">
    <location>
        <begin position="87"/>
        <end position="112"/>
    </location>
</feature>
<evidence type="ECO:0000256" key="3">
    <source>
        <dbReference type="ARBA" id="ARBA00022989"/>
    </source>
</evidence>
<dbReference type="SUPFAM" id="SSF103473">
    <property type="entry name" value="MFS general substrate transporter"/>
    <property type="match status" value="2"/>
</dbReference>
<accession>A0A518RL67</accession>
<dbReference type="KEGG" id="ssua:FPZ54_09150"/>
<dbReference type="Gene3D" id="1.20.1250.20">
    <property type="entry name" value="MFS general substrate transporter like domains"/>
    <property type="match status" value="1"/>
</dbReference>
<evidence type="ECO:0000256" key="2">
    <source>
        <dbReference type="ARBA" id="ARBA00022692"/>
    </source>
</evidence>
<feature type="transmembrane region" description="Helical" evidence="5">
    <location>
        <begin position="183"/>
        <end position="205"/>
    </location>
</feature>
<gene>
    <name evidence="7" type="ORF">FPZ54_09150</name>
</gene>
<dbReference type="InterPro" id="IPR020846">
    <property type="entry name" value="MFS_dom"/>
</dbReference>
<feature type="transmembrane region" description="Helical" evidence="5">
    <location>
        <begin position="149"/>
        <end position="171"/>
    </location>
</feature>
<name>A0A518RL67_9SPHN</name>
<dbReference type="Gene3D" id="1.20.1720.10">
    <property type="entry name" value="Multidrug resistance protein D"/>
    <property type="match status" value="1"/>
</dbReference>
<dbReference type="GO" id="GO:0022857">
    <property type="term" value="F:transmembrane transporter activity"/>
    <property type="evidence" value="ECO:0007669"/>
    <property type="project" value="InterPro"/>
</dbReference>
<keyword evidence="8" id="KW-1185">Reference proteome</keyword>
<evidence type="ECO:0000259" key="6">
    <source>
        <dbReference type="PROSITE" id="PS50850"/>
    </source>
</evidence>
<dbReference type="GO" id="GO:0016020">
    <property type="term" value="C:membrane"/>
    <property type="evidence" value="ECO:0007669"/>
    <property type="project" value="UniProtKB-SubCell"/>
</dbReference>
<dbReference type="EMBL" id="CP042239">
    <property type="protein sequence ID" value="QDX28191.1"/>
    <property type="molecule type" value="Genomic_DNA"/>
</dbReference>
<feature type="transmembrane region" description="Helical" evidence="5">
    <location>
        <begin position="31"/>
        <end position="50"/>
    </location>
</feature>
<feature type="domain" description="Major facilitator superfamily (MFS) profile" evidence="6">
    <location>
        <begin position="1"/>
        <end position="443"/>
    </location>
</feature>
<sequence>MIALVLEVADTTIVNTALPEIRRALDASPAAMQWIVAGYLLVLGALLLLGGRLGDAFGYRRMFLIGVSAFIVTSTFCGLAQTPEQLVIARLLQGAAGAMMGPQVMAIVQVLFTPLERVARLAWFGVIGGLAAILGPILGGLLIEVDLFGLGWRLIFLINLPIGLFALWLGIRTIPRTHGAHGLRIDIPGAALFAGGFAGVLLALIDGSEHGWPAWTLVSGLGGLAAIYAGWWRAQVRRRDGLAAMIEPTLFELRTFRWGLLAILAFASSATGFLLVLAVSLQQGLGKSPLQTALIHVPFSLGVMAGISLIGKRYLPRFGRWLLVGGTGVLAVGGALSLARVAQGDGGSAILLALLGLAGMGMGMVAGPLPPVVVADVDRIHAGTASATLRTAQQLGGALGIAIVGSAFFLGANGEGAGRLAGLMPASAIFVLLLALSAIASLRLPADIFGTRAPSPR</sequence>
<dbReference type="Proteomes" id="UP000318055">
    <property type="component" value="Chromosome"/>
</dbReference>
<feature type="transmembrane region" description="Helical" evidence="5">
    <location>
        <begin position="348"/>
        <end position="374"/>
    </location>
</feature>
<feature type="transmembrane region" description="Helical" evidence="5">
    <location>
        <begin position="62"/>
        <end position="81"/>
    </location>
</feature>
<dbReference type="CDD" id="cd17321">
    <property type="entry name" value="MFS_MMR_MDR_like"/>
    <property type="match status" value="1"/>
</dbReference>
<feature type="transmembrane region" description="Helical" evidence="5">
    <location>
        <begin position="395"/>
        <end position="414"/>
    </location>
</feature>
<keyword evidence="2 5" id="KW-0812">Transmembrane</keyword>
<proteinExistence type="predicted"/>
<dbReference type="OrthoDB" id="2414439at2"/>
<feature type="transmembrane region" description="Helical" evidence="5">
    <location>
        <begin position="258"/>
        <end position="281"/>
    </location>
</feature>
<evidence type="ECO:0000256" key="1">
    <source>
        <dbReference type="ARBA" id="ARBA00004141"/>
    </source>
</evidence>
<dbReference type="InterPro" id="IPR011701">
    <property type="entry name" value="MFS"/>
</dbReference>
<dbReference type="PROSITE" id="PS50850">
    <property type="entry name" value="MFS"/>
    <property type="match status" value="1"/>
</dbReference>
<feature type="transmembrane region" description="Helical" evidence="5">
    <location>
        <begin position="420"/>
        <end position="442"/>
    </location>
</feature>
<protein>
    <submittedName>
        <fullName evidence="7">MFS transporter</fullName>
    </submittedName>
</protein>
<comment type="subcellular location">
    <subcellularLocation>
        <location evidence="1">Membrane</location>
        <topology evidence="1">Multi-pass membrane protein</topology>
    </subcellularLocation>
</comment>
<evidence type="ECO:0000313" key="8">
    <source>
        <dbReference type="Proteomes" id="UP000318055"/>
    </source>
</evidence>
<evidence type="ECO:0000256" key="4">
    <source>
        <dbReference type="ARBA" id="ARBA00023136"/>
    </source>
</evidence>
<evidence type="ECO:0000256" key="5">
    <source>
        <dbReference type="SAM" id="Phobius"/>
    </source>
</evidence>
<feature type="transmembrane region" description="Helical" evidence="5">
    <location>
        <begin position="293"/>
        <end position="310"/>
    </location>
</feature>
<dbReference type="Pfam" id="PF07690">
    <property type="entry name" value="MFS_1"/>
    <property type="match status" value="1"/>
</dbReference>
<reference evidence="7 8" key="1">
    <citation type="submission" date="2019-07" db="EMBL/GenBank/DDBJ databases">
        <title>Sphingomonas alkalisoli sp. nov., isolated from rhizosphere soil of Suaedae salsa.</title>
        <authorList>
            <person name="Zhang H."/>
            <person name="Xu L."/>
            <person name="Zhang J.-X."/>
            <person name="Sun J.-Q."/>
        </authorList>
    </citation>
    <scope>NUCLEOTIDE SEQUENCE [LARGE SCALE GENOMIC DNA]</scope>
    <source>
        <strain evidence="7 8">XS-10</strain>
    </source>
</reference>
<feature type="transmembrane region" description="Helical" evidence="5">
    <location>
        <begin position="211"/>
        <end position="231"/>
    </location>
</feature>
<keyword evidence="3 5" id="KW-1133">Transmembrane helix</keyword>
<feature type="transmembrane region" description="Helical" evidence="5">
    <location>
        <begin position="121"/>
        <end position="143"/>
    </location>
</feature>
<dbReference type="AlphaFoldDB" id="A0A518RL67"/>
<evidence type="ECO:0000313" key="7">
    <source>
        <dbReference type="EMBL" id="QDX28191.1"/>
    </source>
</evidence>
<dbReference type="PANTHER" id="PTHR42718:SF39">
    <property type="entry name" value="ACTINORHODIN TRANSPORTER-RELATED"/>
    <property type="match status" value="1"/>
</dbReference>
<feature type="transmembrane region" description="Helical" evidence="5">
    <location>
        <begin position="322"/>
        <end position="342"/>
    </location>
</feature>
<dbReference type="PANTHER" id="PTHR42718">
    <property type="entry name" value="MAJOR FACILITATOR SUPERFAMILY MULTIDRUG TRANSPORTER MFSC"/>
    <property type="match status" value="1"/>
</dbReference>